<dbReference type="Gene3D" id="3.90.1150.10">
    <property type="entry name" value="Aspartate Aminotransferase, domain 1"/>
    <property type="match status" value="1"/>
</dbReference>
<dbReference type="EMBL" id="FODF01000007">
    <property type="protein sequence ID" value="SEN64971.1"/>
    <property type="molecule type" value="Genomic_DNA"/>
</dbReference>
<evidence type="ECO:0000313" key="6">
    <source>
        <dbReference type="Proteomes" id="UP000199512"/>
    </source>
</evidence>
<dbReference type="InterPro" id="IPR015421">
    <property type="entry name" value="PyrdxlP-dep_Trfase_major"/>
</dbReference>
<dbReference type="InterPro" id="IPR015422">
    <property type="entry name" value="PyrdxlP-dep_Trfase_small"/>
</dbReference>
<keyword evidence="3 4" id="KW-0663">Pyridoxal phosphate</keyword>
<dbReference type="RefSeq" id="WP_091975592.1">
    <property type="nucleotide sequence ID" value="NZ_FODF01000007.1"/>
</dbReference>
<dbReference type="PIRSF" id="PIRSF000521">
    <property type="entry name" value="Transaminase_4ab_Lys_Orn"/>
    <property type="match status" value="1"/>
</dbReference>
<dbReference type="InterPro" id="IPR049704">
    <property type="entry name" value="Aminotrans_3_PPA_site"/>
</dbReference>
<dbReference type="Pfam" id="PF00202">
    <property type="entry name" value="Aminotran_3"/>
    <property type="match status" value="1"/>
</dbReference>
<evidence type="ECO:0000256" key="2">
    <source>
        <dbReference type="ARBA" id="ARBA00008954"/>
    </source>
</evidence>
<organism evidence="5 6">
    <name type="scientific">Peptostreptococcus russellii</name>
    <dbReference type="NCBI Taxonomy" id="215200"/>
    <lineage>
        <taxon>Bacteria</taxon>
        <taxon>Bacillati</taxon>
        <taxon>Bacillota</taxon>
        <taxon>Clostridia</taxon>
        <taxon>Peptostreptococcales</taxon>
        <taxon>Peptostreptococcaceae</taxon>
        <taxon>Peptostreptococcus</taxon>
    </lineage>
</organism>
<keyword evidence="5" id="KW-0032">Aminotransferase</keyword>
<accession>A0A1H8I9H6</accession>
<dbReference type="PANTHER" id="PTHR11986:SF58">
    <property type="entry name" value="LEUCINE_METHIONINE RACEMASE"/>
    <property type="match status" value="1"/>
</dbReference>
<keyword evidence="6" id="KW-1185">Reference proteome</keyword>
<comment type="cofactor">
    <cofactor evidence="1">
        <name>pyridoxal 5'-phosphate</name>
        <dbReference type="ChEBI" id="CHEBI:597326"/>
    </cofactor>
</comment>
<dbReference type="FunFam" id="3.40.640.10:FF:000004">
    <property type="entry name" value="Acetylornithine aminotransferase"/>
    <property type="match status" value="1"/>
</dbReference>
<dbReference type="GO" id="GO:0042802">
    <property type="term" value="F:identical protein binding"/>
    <property type="evidence" value="ECO:0007669"/>
    <property type="project" value="TreeGrafter"/>
</dbReference>
<comment type="similarity">
    <text evidence="2 4">Belongs to the class-III pyridoxal-phosphate-dependent aminotransferase family.</text>
</comment>
<dbReference type="Proteomes" id="UP000199512">
    <property type="component" value="Unassembled WGS sequence"/>
</dbReference>
<dbReference type="PROSITE" id="PS00600">
    <property type="entry name" value="AA_TRANSFER_CLASS_3"/>
    <property type="match status" value="1"/>
</dbReference>
<dbReference type="PANTHER" id="PTHR11986">
    <property type="entry name" value="AMINOTRANSFERASE CLASS III"/>
    <property type="match status" value="1"/>
</dbReference>
<dbReference type="Gene3D" id="3.40.640.10">
    <property type="entry name" value="Type I PLP-dependent aspartate aminotransferase-like (Major domain)"/>
    <property type="match status" value="1"/>
</dbReference>
<dbReference type="InterPro" id="IPR005814">
    <property type="entry name" value="Aminotrans_3"/>
</dbReference>
<dbReference type="STRING" id="215200.SAMN05216454_10784"/>
<dbReference type="GO" id="GO:0008483">
    <property type="term" value="F:transaminase activity"/>
    <property type="evidence" value="ECO:0007669"/>
    <property type="project" value="UniProtKB-KW"/>
</dbReference>
<protein>
    <submittedName>
        <fullName evidence="5">4-aminobutyrate aminotransferase</fullName>
    </submittedName>
</protein>
<dbReference type="SUPFAM" id="SSF53383">
    <property type="entry name" value="PLP-dependent transferases"/>
    <property type="match status" value="1"/>
</dbReference>
<proteinExistence type="inferred from homology"/>
<evidence type="ECO:0000256" key="1">
    <source>
        <dbReference type="ARBA" id="ARBA00001933"/>
    </source>
</evidence>
<keyword evidence="5" id="KW-0808">Transferase</keyword>
<sequence>MSLGDYRNDAIQAKSDKSIAVTQQIAYAPIAFESGCGALLFDHDGKKYIDFLSSACSANLGHGNKEIAEAVKEQMDKITQYTFAYFNTLPPILLAEKLAKLAPGKDDKKVLFSATGSAGIDSAIKLARAYTGRTKVISMIGAYHGSTYGSISLSALSLNMRKNIGPLLPEMYHFKYPDKNTPWQDCIADMELAFSTYLPADEVAAIFIEPIAGDQGLIIPPTEWVQALRDICDKHGILLVSDEIQLGLCRTGKWFCIENYGVEADLYVMGKSVGGGLPLGAVVGRTEIMDSLEAPAHLFTLAGNATVCAAALKNIEILERMNANKVSVEKGKYLTDKFEQLKKKYNFIGEIRPMGLSMGVDIIDPETGKKNPNATAKICYEAFKRGLVLIFLNKSTLRVQPPLVIEYEQMDEAIEILDSVMKDYSEGKISDSILDEIKGW</sequence>
<evidence type="ECO:0000256" key="4">
    <source>
        <dbReference type="RuleBase" id="RU003560"/>
    </source>
</evidence>
<evidence type="ECO:0000313" key="5">
    <source>
        <dbReference type="EMBL" id="SEN64971.1"/>
    </source>
</evidence>
<gene>
    <name evidence="5" type="ORF">SAMN05216454_10784</name>
</gene>
<dbReference type="AlphaFoldDB" id="A0A1H8I9H6"/>
<dbReference type="OrthoDB" id="9801052at2"/>
<name>A0A1H8I9H6_9FIRM</name>
<dbReference type="CDD" id="cd00610">
    <property type="entry name" value="OAT_like"/>
    <property type="match status" value="1"/>
</dbReference>
<dbReference type="InterPro" id="IPR015424">
    <property type="entry name" value="PyrdxlP-dep_Trfase"/>
</dbReference>
<evidence type="ECO:0000256" key="3">
    <source>
        <dbReference type="ARBA" id="ARBA00022898"/>
    </source>
</evidence>
<dbReference type="GO" id="GO:0030170">
    <property type="term" value="F:pyridoxal phosphate binding"/>
    <property type="evidence" value="ECO:0007669"/>
    <property type="project" value="InterPro"/>
</dbReference>
<dbReference type="InterPro" id="IPR050103">
    <property type="entry name" value="Class-III_PLP-dep_AT"/>
</dbReference>
<reference evidence="5 6" key="1">
    <citation type="submission" date="2016-10" db="EMBL/GenBank/DDBJ databases">
        <authorList>
            <person name="de Groot N.N."/>
        </authorList>
    </citation>
    <scope>NUCLEOTIDE SEQUENCE [LARGE SCALE GENOMIC DNA]</scope>
    <source>
        <strain evidence="5 6">Calf135</strain>
    </source>
</reference>